<accession>A0ACB8R4G9</accession>
<protein>
    <submittedName>
        <fullName evidence="1">Uncharacterized protein</fullName>
    </submittedName>
</protein>
<evidence type="ECO:0000313" key="1">
    <source>
        <dbReference type="EMBL" id="KAI0038511.1"/>
    </source>
</evidence>
<comment type="caution">
    <text evidence="1">The sequence shown here is derived from an EMBL/GenBank/DDBJ whole genome shotgun (WGS) entry which is preliminary data.</text>
</comment>
<feature type="non-terminal residue" evidence="1">
    <location>
        <position position="1"/>
    </location>
</feature>
<evidence type="ECO:0000313" key="2">
    <source>
        <dbReference type="Proteomes" id="UP000814033"/>
    </source>
</evidence>
<gene>
    <name evidence="1" type="ORF">FA95DRAFT_1478470</name>
</gene>
<sequence length="218" mass="24462">LIRQSPDVAGFEIPGVNRPVKVRLFADDTVLYLKATDRYDVVLQITRKWCAVSGAKFNEEKTEIIPIGSQAHRKKVIETRRLNDQDSILAASIKIAQDGHPVRSLGSWIGNKVDDAEPWAPIIDKISAELDRWGKGKPTLLAKKLIIQMVVGGRTQYLTKVQGMPQHIENILIKKIREFIWEGKAVPPLAIEYLYLPKDEGGIGLLDLKARNEAIHIT</sequence>
<name>A0ACB8R4G9_9AGAM</name>
<reference evidence="1" key="1">
    <citation type="submission" date="2021-02" db="EMBL/GenBank/DDBJ databases">
        <authorList>
            <consortium name="DOE Joint Genome Institute"/>
            <person name="Ahrendt S."/>
            <person name="Looney B.P."/>
            <person name="Miyauchi S."/>
            <person name="Morin E."/>
            <person name="Drula E."/>
            <person name="Courty P.E."/>
            <person name="Chicoki N."/>
            <person name="Fauchery L."/>
            <person name="Kohler A."/>
            <person name="Kuo A."/>
            <person name="Labutti K."/>
            <person name="Pangilinan J."/>
            <person name="Lipzen A."/>
            <person name="Riley R."/>
            <person name="Andreopoulos W."/>
            <person name="He G."/>
            <person name="Johnson J."/>
            <person name="Barry K.W."/>
            <person name="Grigoriev I.V."/>
            <person name="Nagy L."/>
            <person name="Hibbett D."/>
            <person name="Henrissat B."/>
            <person name="Matheny P.B."/>
            <person name="Labbe J."/>
            <person name="Martin F."/>
        </authorList>
    </citation>
    <scope>NUCLEOTIDE SEQUENCE</scope>
    <source>
        <strain evidence="1">FP105234-sp</strain>
    </source>
</reference>
<proteinExistence type="predicted"/>
<dbReference type="EMBL" id="MU276482">
    <property type="protein sequence ID" value="KAI0038511.1"/>
    <property type="molecule type" value="Genomic_DNA"/>
</dbReference>
<reference evidence="1" key="2">
    <citation type="journal article" date="2022" name="New Phytol.">
        <title>Evolutionary transition to the ectomycorrhizal habit in the genomes of a hyperdiverse lineage of mushroom-forming fungi.</title>
        <authorList>
            <person name="Looney B."/>
            <person name="Miyauchi S."/>
            <person name="Morin E."/>
            <person name="Drula E."/>
            <person name="Courty P.E."/>
            <person name="Kohler A."/>
            <person name="Kuo A."/>
            <person name="LaButti K."/>
            <person name="Pangilinan J."/>
            <person name="Lipzen A."/>
            <person name="Riley R."/>
            <person name="Andreopoulos W."/>
            <person name="He G."/>
            <person name="Johnson J."/>
            <person name="Nolan M."/>
            <person name="Tritt A."/>
            <person name="Barry K.W."/>
            <person name="Grigoriev I.V."/>
            <person name="Nagy L.G."/>
            <person name="Hibbett D."/>
            <person name="Henrissat B."/>
            <person name="Matheny P.B."/>
            <person name="Labbe J."/>
            <person name="Martin F.M."/>
        </authorList>
    </citation>
    <scope>NUCLEOTIDE SEQUENCE</scope>
    <source>
        <strain evidence="1">FP105234-sp</strain>
    </source>
</reference>
<dbReference type="Proteomes" id="UP000814033">
    <property type="component" value="Unassembled WGS sequence"/>
</dbReference>
<organism evidence="1 2">
    <name type="scientific">Auriscalpium vulgare</name>
    <dbReference type="NCBI Taxonomy" id="40419"/>
    <lineage>
        <taxon>Eukaryota</taxon>
        <taxon>Fungi</taxon>
        <taxon>Dikarya</taxon>
        <taxon>Basidiomycota</taxon>
        <taxon>Agaricomycotina</taxon>
        <taxon>Agaricomycetes</taxon>
        <taxon>Russulales</taxon>
        <taxon>Auriscalpiaceae</taxon>
        <taxon>Auriscalpium</taxon>
    </lineage>
</organism>
<keyword evidence="2" id="KW-1185">Reference proteome</keyword>
<feature type="non-terminal residue" evidence="1">
    <location>
        <position position="218"/>
    </location>
</feature>